<dbReference type="Pfam" id="PF17659">
    <property type="entry name" value="RADX"/>
    <property type="match status" value="1"/>
</dbReference>
<feature type="compositionally biased region" description="Basic residues" evidence="1">
    <location>
        <begin position="1"/>
        <end position="17"/>
    </location>
</feature>
<organism evidence="2 3">
    <name type="scientific">Cyanoderma ruficeps</name>
    <name type="common">rufous-capped babbler</name>
    <dbReference type="NCBI Taxonomy" id="181631"/>
    <lineage>
        <taxon>Eukaryota</taxon>
        <taxon>Metazoa</taxon>
        <taxon>Chordata</taxon>
        <taxon>Craniata</taxon>
        <taxon>Vertebrata</taxon>
        <taxon>Euteleostomi</taxon>
        <taxon>Archelosauria</taxon>
        <taxon>Archosauria</taxon>
        <taxon>Dinosauria</taxon>
        <taxon>Saurischia</taxon>
        <taxon>Theropoda</taxon>
        <taxon>Coelurosauria</taxon>
        <taxon>Aves</taxon>
        <taxon>Neognathae</taxon>
        <taxon>Neoaves</taxon>
        <taxon>Telluraves</taxon>
        <taxon>Australaves</taxon>
        <taxon>Passeriformes</taxon>
        <taxon>Sylvioidea</taxon>
        <taxon>Timaliidae</taxon>
        <taxon>Cyanoderma</taxon>
    </lineage>
</organism>
<dbReference type="PANTHER" id="PTHR14944">
    <property type="entry name" value="RPA-RELATED PROTEIN RADX"/>
    <property type="match status" value="1"/>
</dbReference>
<name>A0A8C3RDV2_9PASS</name>
<feature type="region of interest" description="Disordered" evidence="1">
    <location>
        <begin position="1"/>
        <end position="49"/>
    </location>
</feature>
<dbReference type="PANTHER" id="PTHR14944:SF2">
    <property type="entry name" value="RPA-RELATED PROTEIN RADX"/>
    <property type="match status" value="1"/>
</dbReference>
<evidence type="ECO:0000313" key="2">
    <source>
        <dbReference type="Ensembl" id="ENSCRFP00000018746.1"/>
    </source>
</evidence>
<feature type="compositionally biased region" description="Basic and acidic residues" evidence="1">
    <location>
        <begin position="176"/>
        <end position="186"/>
    </location>
</feature>
<dbReference type="AlphaFoldDB" id="A0A8C3RDV2"/>
<protein>
    <recommendedName>
        <fullName evidence="4">RPA1 related single stranded DNA binding protein</fullName>
    </recommendedName>
</protein>
<dbReference type="Ensembl" id="ENSCRFT00000019375.1">
    <property type="protein sequence ID" value="ENSCRFP00000018746.1"/>
    <property type="gene ID" value="ENSCRFG00000014122.1"/>
</dbReference>
<evidence type="ECO:0000313" key="3">
    <source>
        <dbReference type="Proteomes" id="UP000694396"/>
    </source>
</evidence>
<evidence type="ECO:0000256" key="1">
    <source>
        <dbReference type="SAM" id="MobiDB-lite"/>
    </source>
</evidence>
<dbReference type="Proteomes" id="UP000694396">
    <property type="component" value="Unplaced"/>
</dbReference>
<sequence>MTAGTRRRRRHRARQRPGPRLSPGRGVQDAVMQDPTPERDEESRAAAPAEGGGAFCLQRVFEEVQGSSQLSAAPAEPPAVTVVAVERYLAQAPPAAPRQYWYDVTLADGARRHRCHLAPRLNGLVQRAHLRAGTRLRLTRCSYRYDEKRLNRGFLCLEGLERAGGAASAAASAPPDGHRPRQPLRGDNRHYLPLWNNEDPYGDMWVADRPPVQVDVDVSKLTNLGHLEMTWRSRVHFHPLLVRILHKSRLRYYGKPEKKMDMPYQAYFEVADGSGMMSMVLWNSLCPEWYHSMNVGTVLLLAKYTIKTSYPFKTHPTPGDSQMKRFATIG</sequence>
<reference evidence="2" key="1">
    <citation type="submission" date="2025-08" db="UniProtKB">
        <authorList>
            <consortium name="Ensembl"/>
        </authorList>
    </citation>
    <scope>IDENTIFICATION</scope>
</reference>
<reference evidence="2" key="2">
    <citation type="submission" date="2025-09" db="UniProtKB">
        <authorList>
            <consortium name="Ensembl"/>
        </authorList>
    </citation>
    <scope>IDENTIFICATION</scope>
</reference>
<evidence type="ECO:0008006" key="4">
    <source>
        <dbReference type="Google" id="ProtNLM"/>
    </source>
</evidence>
<accession>A0A8C3RDV2</accession>
<feature type="region of interest" description="Disordered" evidence="1">
    <location>
        <begin position="167"/>
        <end position="186"/>
    </location>
</feature>
<proteinExistence type="predicted"/>
<keyword evidence="3" id="KW-1185">Reference proteome</keyword>
<dbReference type="Gene3D" id="2.40.50.140">
    <property type="entry name" value="Nucleic acid-binding proteins"/>
    <property type="match status" value="1"/>
</dbReference>
<dbReference type="GO" id="GO:0003697">
    <property type="term" value="F:single-stranded DNA binding"/>
    <property type="evidence" value="ECO:0007669"/>
    <property type="project" value="InterPro"/>
</dbReference>
<dbReference type="InterPro" id="IPR012340">
    <property type="entry name" value="NA-bd_OB-fold"/>
</dbReference>
<dbReference type="InterPro" id="IPR040893">
    <property type="entry name" value="RADX"/>
</dbReference>